<gene>
    <name evidence="6" type="ORF">ACFORO_05860</name>
</gene>
<dbReference type="InterPro" id="IPR003018">
    <property type="entry name" value="GAF"/>
</dbReference>
<protein>
    <submittedName>
        <fullName evidence="6">GAF and ANTAR domain-containing protein</fullName>
    </submittedName>
</protein>
<dbReference type="InterPro" id="IPR005561">
    <property type="entry name" value="ANTAR"/>
</dbReference>
<keyword evidence="4" id="KW-0804">Transcription</keyword>
<proteinExistence type="predicted"/>
<keyword evidence="2" id="KW-0418">Kinase</keyword>
<dbReference type="Gene3D" id="3.30.450.40">
    <property type="match status" value="1"/>
</dbReference>
<evidence type="ECO:0000256" key="3">
    <source>
        <dbReference type="ARBA" id="ARBA00023015"/>
    </source>
</evidence>
<dbReference type="InterPro" id="IPR029016">
    <property type="entry name" value="GAF-like_dom_sf"/>
</dbReference>
<dbReference type="EMBL" id="JBHRWI010000006">
    <property type="protein sequence ID" value="MFC3509680.1"/>
    <property type="molecule type" value="Genomic_DNA"/>
</dbReference>
<dbReference type="Pfam" id="PF03861">
    <property type="entry name" value="ANTAR"/>
    <property type="match status" value="1"/>
</dbReference>
<evidence type="ECO:0000259" key="5">
    <source>
        <dbReference type="PROSITE" id="PS50921"/>
    </source>
</evidence>
<dbReference type="Proteomes" id="UP001595764">
    <property type="component" value="Unassembled WGS sequence"/>
</dbReference>
<dbReference type="Pfam" id="PF13185">
    <property type="entry name" value="GAF_2"/>
    <property type="match status" value="1"/>
</dbReference>
<evidence type="ECO:0000313" key="7">
    <source>
        <dbReference type="Proteomes" id="UP001595764"/>
    </source>
</evidence>
<keyword evidence="7" id="KW-1185">Reference proteome</keyword>
<reference evidence="7" key="1">
    <citation type="journal article" date="2019" name="Int. J. Syst. Evol. Microbiol.">
        <title>The Global Catalogue of Microorganisms (GCM) 10K type strain sequencing project: providing services to taxonomists for standard genome sequencing and annotation.</title>
        <authorList>
            <consortium name="The Broad Institute Genomics Platform"/>
            <consortium name="The Broad Institute Genome Sequencing Center for Infectious Disease"/>
            <person name="Wu L."/>
            <person name="Ma J."/>
        </authorList>
    </citation>
    <scope>NUCLEOTIDE SEQUENCE [LARGE SCALE GENOMIC DNA]</scope>
    <source>
        <strain evidence="7">CGMCC 4.7682</strain>
    </source>
</reference>
<keyword evidence="1" id="KW-0808">Transferase</keyword>
<accession>A0ABV7QCB5</accession>
<comment type="caution">
    <text evidence="6">The sequence shown here is derived from an EMBL/GenBank/DDBJ whole genome shotgun (WGS) entry which is preliminary data.</text>
</comment>
<dbReference type="SMART" id="SM01012">
    <property type="entry name" value="ANTAR"/>
    <property type="match status" value="1"/>
</dbReference>
<feature type="domain" description="ANTAR" evidence="5">
    <location>
        <begin position="177"/>
        <end position="238"/>
    </location>
</feature>
<name>A0ABV7QCB5_9PSEU</name>
<evidence type="ECO:0000256" key="1">
    <source>
        <dbReference type="ARBA" id="ARBA00022679"/>
    </source>
</evidence>
<evidence type="ECO:0000256" key="4">
    <source>
        <dbReference type="ARBA" id="ARBA00023163"/>
    </source>
</evidence>
<dbReference type="SUPFAM" id="SSF52172">
    <property type="entry name" value="CheY-like"/>
    <property type="match status" value="1"/>
</dbReference>
<dbReference type="RefSeq" id="WP_377867696.1">
    <property type="nucleotide sequence ID" value="NZ_JBHMAY010000001.1"/>
</dbReference>
<dbReference type="PIRSF" id="PIRSF036625">
    <property type="entry name" value="GAF_ANTAR"/>
    <property type="match status" value="1"/>
</dbReference>
<dbReference type="Gene3D" id="1.10.10.10">
    <property type="entry name" value="Winged helix-like DNA-binding domain superfamily/Winged helix DNA-binding domain"/>
    <property type="match status" value="1"/>
</dbReference>
<sequence length="259" mass="28155">MSDMPPADPVPTREQRVLRAFVEMADTLVDDYDVVELLHNLAEHCVELLGATAAGLMLADLRGGLQVVASSDESTRLLELFQLQTDQGPCLDAYRTGDVVVVRDLNAVVGQWPAFATEAIAEGFHSVQAVPLRLRRQVIGALNLFGHDDGPVNPENLDIARALADTATIGILQERTIRHGEVVTEQLQHALTSRIAIEQAKGVLSQAGSIPMDEAFNRMRRYARSHGQRLSTIAENIARNVLDPADVLAYPLTPPTPSA</sequence>
<dbReference type="SUPFAM" id="SSF55781">
    <property type="entry name" value="GAF domain-like"/>
    <property type="match status" value="1"/>
</dbReference>
<dbReference type="InterPro" id="IPR011006">
    <property type="entry name" value="CheY-like_superfamily"/>
</dbReference>
<dbReference type="InterPro" id="IPR036388">
    <property type="entry name" value="WH-like_DNA-bd_sf"/>
</dbReference>
<evidence type="ECO:0000313" key="6">
    <source>
        <dbReference type="EMBL" id="MFC3509680.1"/>
    </source>
</evidence>
<dbReference type="SMART" id="SM00065">
    <property type="entry name" value="GAF"/>
    <property type="match status" value="1"/>
</dbReference>
<organism evidence="6 7">
    <name type="scientific">Amycolatopsis halotolerans</name>
    <dbReference type="NCBI Taxonomy" id="330083"/>
    <lineage>
        <taxon>Bacteria</taxon>
        <taxon>Bacillati</taxon>
        <taxon>Actinomycetota</taxon>
        <taxon>Actinomycetes</taxon>
        <taxon>Pseudonocardiales</taxon>
        <taxon>Pseudonocardiaceae</taxon>
        <taxon>Amycolatopsis</taxon>
    </lineage>
</organism>
<keyword evidence="3" id="KW-0805">Transcription regulation</keyword>
<dbReference type="InterPro" id="IPR012074">
    <property type="entry name" value="GAF_ANTAR"/>
</dbReference>
<dbReference type="PROSITE" id="PS50921">
    <property type="entry name" value="ANTAR"/>
    <property type="match status" value="1"/>
</dbReference>
<evidence type="ECO:0000256" key="2">
    <source>
        <dbReference type="ARBA" id="ARBA00022777"/>
    </source>
</evidence>